<sequence length="386" mass="42979">MSEAELRRAKEKIEDLEDELKRVSMYKNVHESLIQSLQSLMSSHIEKLDEIKNADLISQKCSPSAVRKLLERIDSTLAHVDKVLYEDRDRKGEANDLIKARPSDIHQPNDTVSEGESVHVSVNNYSPLQAVSLYSTQEMVGNLTELSFADHSMKETKTESFHKENFHARETSFDKACASSCLSGLEEPLRLKSGFAFESSASCDEKHERGKAGTEPPSHNSTSPGSPHTSPKPAAGDLVHSESKKVISLIASEQPSQRTISISPYSSCRTDASDISEPGTKSFNQPIIHPTGMPISYMNVDNHRQLSSYTSSARLNFAPSSSSTESRSIPLQVVSSHSVSSRPAALKETNMPKYHYKEVQMYQTDKENMMNFSRVKTFVRGPHYVI</sequence>
<reference evidence="4" key="3">
    <citation type="submission" date="2015-06" db="UniProtKB">
        <authorList>
            <consortium name="EnsemblProtists"/>
        </authorList>
    </citation>
    <scope>IDENTIFICATION</scope>
</reference>
<evidence type="ECO:0000313" key="5">
    <source>
        <dbReference type="Proteomes" id="UP000011087"/>
    </source>
</evidence>
<evidence type="ECO:0000313" key="4">
    <source>
        <dbReference type="EnsemblProtists" id="EKX55015"/>
    </source>
</evidence>
<gene>
    <name evidence="3" type="ORF">GUITHDRAFT_131964</name>
</gene>
<dbReference type="EMBL" id="JH992966">
    <property type="protein sequence ID" value="EKX55015.1"/>
    <property type="molecule type" value="Genomic_DNA"/>
</dbReference>
<dbReference type="RefSeq" id="XP_005841995.1">
    <property type="nucleotide sequence ID" value="XM_005841938.1"/>
</dbReference>
<keyword evidence="5" id="KW-1185">Reference proteome</keyword>
<keyword evidence="1" id="KW-0175">Coiled coil</keyword>
<reference evidence="3 5" key="1">
    <citation type="journal article" date="2012" name="Nature">
        <title>Algal genomes reveal evolutionary mosaicism and the fate of nucleomorphs.</title>
        <authorList>
            <consortium name="DOE Joint Genome Institute"/>
            <person name="Curtis B.A."/>
            <person name="Tanifuji G."/>
            <person name="Burki F."/>
            <person name="Gruber A."/>
            <person name="Irimia M."/>
            <person name="Maruyama S."/>
            <person name="Arias M.C."/>
            <person name="Ball S.G."/>
            <person name="Gile G.H."/>
            <person name="Hirakawa Y."/>
            <person name="Hopkins J.F."/>
            <person name="Kuo A."/>
            <person name="Rensing S.A."/>
            <person name="Schmutz J."/>
            <person name="Symeonidi A."/>
            <person name="Elias M."/>
            <person name="Eveleigh R.J."/>
            <person name="Herman E.K."/>
            <person name="Klute M.J."/>
            <person name="Nakayama T."/>
            <person name="Obornik M."/>
            <person name="Reyes-Prieto A."/>
            <person name="Armbrust E.V."/>
            <person name="Aves S.J."/>
            <person name="Beiko R.G."/>
            <person name="Coutinho P."/>
            <person name="Dacks J.B."/>
            <person name="Durnford D.G."/>
            <person name="Fast N.M."/>
            <person name="Green B.R."/>
            <person name="Grisdale C.J."/>
            <person name="Hempel F."/>
            <person name="Henrissat B."/>
            <person name="Hoppner M.P."/>
            <person name="Ishida K."/>
            <person name="Kim E."/>
            <person name="Koreny L."/>
            <person name="Kroth P.G."/>
            <person name="Liu Y."/>
            <person name="Malik S.B."/>
            <person name="Maier U.G."/>
            <person name="McRose D."/>
            <person name="Mock T."/>
            <person name="Neilson J.A."/>
            <person name="Onodera N.T."/>
            <person name="Poole A.M."/>
            <person name="Pritham E.J."/>
            <person name="Richards T.A."/>
            <person name="Rocap G."/>
            <person name="Roy S.W."/>
            <person name="Sarai C."/>
            <person name="Schaack S."/>
            <person name="Shirato S."/>
            <person name="Slamovits C.H."/>
            <person name="Spencer D.F."/>
            <person name="Suzuki S."/>
            <person name="Worden A.Z."/>
            <person name="Zauner S."/>
            <person name="Barry K."/>
            <person name="Bell C."/>
            <person name="Bharti A.K."/>
            <person name="Crow J.A."/>
            <person name="Grimwood J."/>
            <person name="Kramer R."/>
            <person name="Lindquist E."/>
            <person name="Lucas S."/>
            <person name="Salamov A."/>
            <person name="McFadden G.I."/>
            <person name="Lane C.E."/>
            <person name="Keeling P.J."/>
            <person name="Gray M.W."/>
            <person name="Grigoriev I.V."/>
            <person name="Archibald J.M."/>
        </authorList>
    </citation>
    <scope>NUCLEOTIDE SEQUENCE</scope>
    <source>
        <strain evidence="3 5">CCMP2712</strain>
    </source>
</reference>
<feature type="coiled-coil region" evidence="1">
    <location>
        <begin position="3"/>
        <end position="54"/>
    </location>
</feature>
<feature type="compositionally biased region" description="Basic and acidic residues" evidence="2">
    <location>
        <begin position="203"/>
        <end position="212"/>
    </location>
</feature>
<feature type="compositionally biased region" description="Polar residues" evidence="2">
    <location>
        <begin position="217"/>
        <end position="229"/>
    </location>
</feature>
<dbReference type="GeneID" id="17311513"/>
<evidence type="ECO:0000256" key="1">
    <source>
        <dbReference type="SAM" id="Coils"/>
    </source>
</evidence>
<dbReference type="PaxDb" id="55529-EKX55015"/>
<feature type="region of interest" description="Disordered" evidence="2">
    <location>
        <begin position="203"/>
        <end position="239"/>
    </location>
</feature>
<dbReference type="KEGG" id="gtt:GUITHDRAFT_131964"/>
<organism evidence="3">
    <name type="scientific">Guillardia theta (strain CCMP2712)</name>
    <name type="common">Cryptophyte</name>
    <dbReference type="NCBI Taxonomy" id="905079"/>
    <lineage>
        <taxon>Eukaryota</taxon>
        <taxon>Cryptophyceae</taxon>
        <taxon>Pyrenomonadales</taxon>
        <taxon>Geminigeraceae</taxon>
        <taxon>Guillardia</taxon>
    </lineage>
</organism>
<dbReference type="AlphaFoldDB" id="L1K3H4"/>
<dbReference type="EnsemblProtists" id="EKX55015">
    <property type="protein sequence ID" value="EKX55015"/>
    <property type="gene ID" value="GUITHDRAFT_131964"/>
</dbReference>
<feature type="region of interest" description="Disordered" evidence="2">
    <location>
        <begin position="264"/>
        <end position="286"/>
    </location>
</feature>
<name>L1K3H4_GUITC</name>
<protein>
    <submittedName>
        <fullName evidence="3 4">Uncharacterized protein</fullName>
    </submittedName>
</protein>
<dbReference type="HOGENOM" id="CLU_716575_0_0_1"/>
<evidence type="ECO:0000313" key="3">
    <source>
        <dbReference type="EMBL" id="EKX55015.1"/>
    </source>
</evidence>
<evidence type="ECO:0000256" key="2">
    <source>
        <dbReference type="SAM" id="MobiDB-lite"/>
    </source>
</evidence>
<reference evidence="5" key="2">
    <citation type="submission" date="2012-11" db="EMBL/GenBank/DDBJ databases">
        <authorList>
            <person name="Kuo A."/>
            <person name="Curtis B.A."/>
            <person name="Tanifuji G."/>
            <person name="Burki F."/>
            <person name="Gruber A."/>
            <person name="Irimia M."/>
            <person name="Maruyama S."/>
            <person name="Arias M.C."/>
            <person name="Ball S.G."/>
            <person name="Gile G.H."/>
            <person name="Hirakawa Y."/>
            <person name="Hopkins J.F."/>
            <person name="Rensing S.A."/>
            <person name="Schmutz J."/>
            <person name="Symeonidi A."/>
            <person name="Elias M."/>
            <person name="Eveleigh R.J."/>
            <person name="Herman E.K."/>
            <person name="Klute M.J."/>
            <person name="Nakayama T."/>
            <person name="Obornik M."/>
            <person name="Reyes-Prieto A."/>
            <person name="Armbrust E.V."/>
            <person name="Aves S.J."/>
            <person name="Beiko R.G."/>
            <person name="Coutinho P."/>
            <person name="Dacks J.B."/>
            <person name="Durnford D.G."/>
            <person name="Fast N.M."/>
            <person name="Green B.R."/>
            <person name="Grisdale C."/>
            <person name="Hempe F."/>
            <person name="Henrissat B."/>
            <person name="Hoppner M.P."/>
            <person name="Ishida K.-I."/>
            <person name="Kim E."/>
            <person name="Koreny L."/>
            <person name="Kroth P.G."/>
            <person name="Liu Y."/>
            <person name="Malik S.-B."/>
            <person name="Maier U.G."/>
            <person name="McRose D."/>
            <person name="Mock T."/>
            <person name="Neilson J.A."/>
            <person name="Onodera N.T."/>
            <person name="Poole A.M."/>
            <person name="Pritham E.J."/>
            <person name="Richards T.A."/>
            <person name="Rocap G."/>
            <person name="Roy S.W."/>
            <person name="Sarai C."/>
            <person name="Schaack S."/>
            <person name="Shirato S."/>
            <person name="Slamovits C.H."/>
            <person name="Spencer D.F."/>
            <person name="Suzuki S."/>
            <person name="Worden A.Z."/>
            <person name="Zauner S."/>
            <person name="Barry K."/>
            <person name="Bell C."/>
            <person name="Bharti A.K."/>
            <person name="Crow J.A."/>
            <person name="Grimwood J."/>
            <person name="Kramer R."/>
            <person name="Lindquist E."/>
            <person name="Lucas S."/>
            <person name="Salamov A."/>
            <person name="McFadden G.I."/>
            <person name="Lane C.E."/>
            <person name="Keeling P.J."/>
            <person name="Gray M.W."/>
            <person name="Grigoriev I.V."/>
            <person name="Archibald J.M."/>
        </authorList>
    </citation>
    <scope>NUCLEOTIDE SEQUENCE</scope>
    <source>
        <strain evidence="5">CCMP2712</strain>
    </source>
</reference>
<proteinExistence type="predicted"/>
<accession>L1K3H4</accession>
<dbReference type="Proteomes" id="UP000011087">
    <property type="component" value="Unassembled WGS sequence"/>
</dbReference>